<keyword evidence="1" id="KW-0732">Signal</keyword>
<sequence>MNYPLCLAAMVGALSSSLSAATIAWTDSAYTNTGTNENTLGIDQFDQSGTLEYAINLGGAAFTFNNAVEPDIDFAASDADFDASALTGTAAVFYNNNNGNNQLANTAIYAGGGEKTITMNNLTIGQDYRLQILIMDGRAAANGAYATFDSHTTGSFANGVSGVTWGDSLLVTGTFTADSTSQSFQHRSFYSPSSPSGGQMNGVLLYSVPEPSSTALLGLAGVALLVRRRR</sequence>
<evidence type="ECO:0000313" key="3">
    <source>
        <dbReference type="EMBL" id="GAA5494520.1"/>
    </source>
</evidence>
<dbReference type="Pfam" id="PF07589">
    <property type="entry name" value="PEP-CTERM"/>
    <property type="match status" value="1"/>
</dbReference>
<evidence type="ECO:0000259" key="2">
    <source>
        <dbReference type="Pfam" id="PF07589"/>
    </source>
</evidence>
<evidence type="ECO:0000313" key="4">
    <source>
        <dbReference type="Proteomes" id="UP001424741"/>
    </source>
</evidence>
<feature type="signal peptide" evidence="1">
    <location>
        <begin position="1"/>
        <end position="20"/>
    </location>
</feature>
<dbReference type="RefSeq" id="WP_346187481.1">
    <property type="nucleotide sequence ID" value="NZ_BAABRL010000002.1"/>
</dbReference>
<dbReference type="EMBL" id="BAABRL010000002">
    <property type="protein sequence ID" value="GAA5494520.1"/>
    <property type="molecule type" value="Genomic_DNA"/>
</dbReference>
<dbReference type="NCBIfam" id="TIGR02595">
    <property type="entry name" value="PEP_CTERM"/>
    <property type="match status" value="1"/>
</dbReference>
<protein>
    <recommendedName>
        <fullName evidence="2">Ice-binding protein C-terminal domain-containing protein</fullName>
    </recommendedName>
</protein>
<feature type="chain" id="PRO_5046027710" description="Ice-binding protein C-terminal domain-containing protein" evidence="1">
    <location>
        <begin position="21"/>
        <end position="230"/>
    </location>
</feature>
<organism evidence="3 4">
    <name type="scientific">Rubritalea halochordaticola</name>
    <dbReference type="NCBI Taxonomy" id="714537"/>
    <lineage>
        <taxon>Bacteria</taxon>
        <taxon>Pseudomonadati</taxon>
        <taxon>Verrucomicrobiota</taxon>
        <taxon>Verrucomicrobiia</taxon>
        <taxon>Verrucomicrobiales</taxon>
        <taxon>Rubritaleaceae</taxon>
        <taxon>Rubritalea</taxon>
    </lineage>
</organism>
<name>A0ABP9UVS8_9BACT</name>
<keyword evidence="4" id="KW-1185">Reference proteome</keyword>
<feature type="domain" description="Ice-binding protein C-terminal" evidence="2">
    <location>
        <begin position="207"/>
        <end position="229"/>
    </location>
</feature>
<proteinExistence type="predicted"/>
<comment type="caution">
    <text evidence="3">The sequence shown here is derived from an EMBL/GenBank/DDBJ whole genome shotgun (WGS) entry which is preliminary data.</text>
</comment>
<reference evidence="3 4" key="1">
    <citation type="submission" date="2024-02" db="EMBL/GenBank/DDBJ databases">
        <title>Rubritalea halochordaticola NBRC 107102.</title>
        <authorList>
            <person name="Ichikawa N."/>
            <person name="Katano-Makiyama Y."/>
            <person name="Hidaka K."/>
        </authorList>
    </citation>
    <scope>NUCLEOTIDE SEQUENCE [LARGE SCALE GENOMIC DNA]</scope>
    <source>
        <strain evidence="3 4">NBRC 107102</strain>
    </source>
</reference>
<gene>
    <name evidence="3" type="ORF">Rhal01_00682</name>
</gene>
<evidence type="ECO:0000256" key="1">
    <source>
        <dbReference type="SAM" id="SignalP"/>
    </source>
</evidence>
<dbReference type="Proteomes" id="UP001424741">
    <property type="component" value="Unassembled WGS sequence"/>
</dbReference>
<dbReference type="InterPro" id="IPR013424">
    <property type="entry name" value="Ice-binding_C"/>
</dbReference>
<accession>A0ABP9UVS8</accession>